<organism evidence="2 3">
    <name type="scientific">Cylicostephanus goldi</name>
    <name type="common">Nematode worm</name>
    <dbReference type="NCBI Taxonomy" id="71465"/>
    <lineage>
        <taxon>Eukaryota</taxon>
        <taxon>Metazoa</taxon>
        <taxon>Ecdysozoa</taxon>
        <taxon>Nematoda</taxon>
        <taxon>Chromadorea</taxon>
        <taxon>Rhabditida</taxon>
        <taxon>Rhabditina</taxon>
        <taxon>Rhabditomorpha</taxon>
        <taxon>Strongyloidea</taxon>
        <taxon>Strongylidae</taxon>
        <taxon>Cylicostephanus</taxon>
    </lineage>
</organism>
<dbReference type="PANTHER" id="PTHR11839:SF15">
    <property type="entry name" value="URIDINE DIPHOSPHATE GLUCOSE PYROPHOSPHATASE NUDT14"/>
    <property type="match status" value="1"/>
</dbReference>
<dbReference type="Proteomes" id="UP000271889">
    <property type="component" value="Unassembled WGS sequence"/>
</dbReference>
<dbReference type="GO" id="GO:0006753">
    <property type="term" value="P:nucleoside phosphate metabolic process"/>
    <property type="evidence" value="ECO:0007669"/>
    <property type="project" value="TreeGrafter"/>
</dbReference>
<sequence length="204" mass="23610">MCQGCLILGPLTSTEQILSARLFVYEYVHIWPCESLLHHCLNVQDTCSFKGSLSRSWDLALCHESFAILLYDEERKELIFTQRFRPAALIGLARHRAPPKTKLESIDWSSQPSEWAYTLELCSGHYDRNASKEQIMKQVKECVAHRCGYLINEMDFVTSYLIGISFSGDRQRVYYAKVNSSMKVKDWKPMEDVSPVSNNFFYDT</sequence>
<dbReference type="InterPro" id="IPR015797">
    <property type="entry name" value="NUDIX_hydrolase-like_dom_sf"/>
</dbReference>
<dbReference type="EMBL" id="UYRV01028204">
    <property type="protein sequence ID" value="VDK82107.1"/>
    <property type="molecule type" value="Genomic_DNA"/>
</dbReference>
<keyword evidence="3" id="KW-1185">Reference proteome</keyword>
<evidence type="ECO:0000256" key="1">
    <source>
        <dbReference type="ARBA" id="ARBA00022801"/>
    </source>
</evidence>
<dbReference type="Gene3D" id="3.90.79.10">
    <property type="entry name" value="Nucleoside Triphosphate Pyrophosphohydrolase"/>
    <property type="match status" value="1"/>
</dbReference>
<dbReference type="SUPFAM" id="SSF55811">
    <property type="entry name" value="Nudix"/>
    <property type="match status" value="1"/>
</dbReference>
<name>A0A3P6TAL8_CYLGO</name>
<dbReference type="OrthoDB" id="10249920at2759"/>
<dbReference type="PANTHER" id="PTHR11839">
    <property type="entry name" value="UDP/ADP-SUGAR PYROPHOSPHATASE"/>
    <property type="match status" value="1"/>
</dbReference>
<protein>
    <submittedName>
        <fullName evidence="2">Uncharacterized protein</fullName>
    </submittedName>
</protein>
<dbReference type="GO" id="GO:0019693">
    <property type="term" value="P:ribose phosphate metabolic process"/>
    <property type="evidence" value="ECO:0007669"/>
    <property type="project" value="TreeGrafter"/>
</dbReference>
<evidence type="ECO:0000313" key="2">
    <source>
        <dbReference type="EMBL" id="VDK82107.1"/>
    </source>
</evidence>
<evidence type="ECO:0000313" key="3">
    <source>
        <dbReference type="Proteomes" id="UP000271889"/>
    </source>
</evidence>
<proteinExistence type="predicted"/>
<dbReference type="GO" id="GO:0008768">
    <property type="term" value="F:UDP-sugar diphosphatase activity"/>
    <property type="evidence" value="ECO:0007669"/>
    <property type="project" value="TreeGrafter"/>
</dbReference>
<gene>
    <name evidence="2" type="ORF">CGOC_LOCUS7917</name>
</gene>
<keyword evidence="1" id="KW-0378">Hydrolase</keyword>
<dbReference type="AlphaFoldDB" id="A0A3P6TAL8"/>
<accession>A0A3P6TAL8</accession>
<reference evidence="2 3" key="1">
    <citation type="submission" date="2018-11" db="EMBL/GenBank/DDBJ databases">
        <authorList>
            <consortium name="Pathogen Informatics"/>
        </authorList>
    </citation>
    <scope>NUCLEOTIDE SEQUENCE [LARGE SCALE GENOMIC DNA]</scope>
</reference>